<dbReference type="SUPFAM" id="SSF49344">
    <property type="entry name" value="CBD9-like"/>
    <property type="match status" value="1"/>
</dbReference>
<evidence type="ECO:0000313" key="2">
    <source>
        <dbReference type="EMBL" id="RKD89824.1"/>
    </source>
</evidence>
<feature type="domain" description="Carbohydrate-binding" evidence="1">
    <location>
        <begin position="34"/>
        <end position="218"/>
    </location>
</feature>
<dbReference type="OrthoDB" id="9801646at2"/>
<reference evidence="2 3" key="1">
    <citation type="submission" date="2018-09" db="EMBL/GenBank/DDBJ databases">
        <title>Genomic Encyclopedia of Archaeal and Bacterial Type Strains, Phase II (KMG-II): from individual species to whole genera.</title>
        <authorList>
            <person name="Goeker M."/>
        </authorList>
    </citation>
    <scope>NUCLEOTIDE SEQUENCE [LARGE SCALE GENOMIC DNA]</scope>
    <source>
        <strain evidence="2 3">DSM 27148</strain>
    </source>
</reference>
<dbReference type="Proteomes" id="UP000283387">
    <property type="component" value="Unassembled WGS sequence"/>
</dbReference>
<evidence type="ECO:0000259" key="1">
    <source>
        <dbReference type="Pfam" id="PF16011"/>
    </source>
</evidence>
<name>A0A419W319_9BACT</name>
<keyword evidence="3" id="KW-1185">Reference proteome</keyword>
<dbReference type="AlphaFoldDB" id="A0A419W319"/>
<dbReference type="GO" id="GO:0004553">
    <property type="term" value="F:hydrolase activity, hydrolyzing O-glycosyl compounds"/>
    <property type="evidence" value="ECO:0007669"/>
    <property type="project" value="InterPro"/>
</dbReference>
<gene>
    <name evidence="2" type="ORF">BC643_0157</name>
</gene>
<comment type="caution">
    <text evidence="2">The sequence shown here is derived from an EMBL/GenBank/DDBJ whole genome shotgun (WGS) entry which is preliminary data.</text>
</comment>
<accession>A0A419W319</accession>
<dbReference type="EMBL" id="RAPN01000001">
    <property type="protein sequence ID" value="RKD89824.1"/>
    <property type="molecule type" value="Genomic_DNA"/>
</dbReference>
<dbReference type="InterPro" id="IPR010502">
    <property type="entry name" value="Carb-bd_dom_fam9"/>
</dbReference>
<dbReference type="GO" id="GO:0016052">
    <property type="term" value="P:carbohydrate catabolic process"/>
    <property type="evidence" value="ECO:0007669"/>
    <property type="project" value="InterPro"/>
</dbReference>
<dbReference type="GO" id="GO:0030246">
    <property type="term" value="F:carbohydrate binding"/>
    <property type="evidence" value="ECO:0007669"/>
    <property type="project" value="InterPro"/>
</dbReference>
<evidence type="ECO:0000313" key="3">
    <source>
        <dbReference type="Proteomes" id="UP000283387"/>
    </source>
</evidence>
<dbReference type="Gene3D" id="2.60.40.1190">
    <property type="match status" value="1"/>
</dbReference>
<dbReference type="CDD" id="cd09620">
    <property type="entry name" value="CBM9_like_3"/>
    <property type="match status" value="1"/>
</dbReference>
<dbReference type="RefSeq" id="WP_120271273.1">
    <property type="nucleotide sequence ID" value="NZ_RAPN01000001.1"/>
</dbReference>
<dbReference type="Pfam" id="PF16011">
    <property type="entry name" value="CBM9_2"/>
    <property type="match status" value="1"/>
</dbReference>
<protein>
    <submittedName>
        <fullName evidence="2">Cellulose/xylan binding protein with CBM9 domain</fullName>
    </submittedName>
</protein>
<sequence>MEYKVKKIESPLTVDGDWDKEVWQRAESLTLDHHMGDILKFRPTVEAKLLYDSTSLYVIFKVNDQFVKCRTTEPNGPVWTDSCAEFFFAPNLSVPERYFNLEVNCGGTPLMFYNLVPRKDFTVVDADELAKLEIAHSLPKSIEEEISEPIQWTLEYRLPLDLISRYAEIEKPKSGVIWNANFYKIADETSNPHYLTWNPVQKAEPDFHLPEFFGKLLFE</sequence>
<proteinExistence type="predicted"/>
<organism evidence="2 3">
    <name type="scientific">Mangrovibacterium diazotrophicum</name>
    <dbReference type="NCBI Taxonomy" id="1261403"/>
    <lineage>
        <taxon>Bacteria</taxon>
        <taxon>Pseudomonadati</taxon>
        <taxon>Bacteroidota</taxon>
        <taxon>Bacteroidia</taxon>
        <taxon>Marinilabiliales</taxon>
        <taxon>Prolixibacteraceae</taxon>
        <taxon>Mangrovibacterium</taxon>
    </lineage>
</organism>